<evidence type="ECO:0000313" key="7">
    <source>
        <dbReference type="Proteomes" id="UP000179076"/>
    </source>
</evidence>
<keyword evidence="4" id="KW-1133">Transmembrane helix</keyword>
<keyword evidence="2" id="KW-0479">Metal-binding</keyword>
<dbReference type="GO" id="GO:0005507">
    <property type="term" value="F:copper ion binding"/>
    <property type="evidence" value="ECO:0007669"/>
    <property type="project" value="InterPro"/>
</dbReference>
<name>A0A1F6VJT1_9PROT</name>
<dbReference type="Proteomes" id="UP000179076">
    <property type="component" value="Unassembled WGS sequence"/>
</dbReference>
<comment type="subcellular location">
    <subcellularLocation>
        <location evidence="1">Cell envelope</location>
    </subcellularLocation>
</comment>
<keyword evidence="4" id="KW-0472">Membrane</keyword>
<dbReference type="Gene3D" id="2.60.40.420">
    <property type="entry name" value="Cupredoxins - blue copper proteins"/>
    <property type="match status" value="1"/>
</dbReference>
<dbReference type="PROSITE" id="PS50857">
    <property type="entry name" value="COX2_CUA"/>
    <property type="match status" value="1"/>
</dbReference>
<dbReference type="GO" id="GO:0004129">
    <property type="term" value="F:cytochrome-c oxidase activity"/>
    <property type="evidence" value="ECO:0007669"/>
    <property type="project" value="InterPro"/>
</dbReference>
<evidence type="ECO:0000256" key="1">
    <source>
        <dbReference type="ARBA" id="ARBA00004196"/>
    </source>
</evidence>
<evidence type="ECO:0000313" key="6">
    <source>
        <dbReference type="EMBL" id="OGI69874.1"/>
    </source>
</evidence>
<feature type="domain" description="Cytochrome oxidase subunit II copper A binding" evidence="5">
    <location>
        <begin position="92"/>
        <end position="183"/>
    </location>
</feature>
<keyword evidence="4" id="KW-0812">Transmembrane</keyword>
<protein>
    <submittedName>
        <fullName evidence="6">Cytochrome C oxidase subunit II</fullName>
    </submittedName>
</protein>
<dbReference type="InterPro" id="IPR002429">
    <property type="entry name" value="CcO_II-like_C"/>
</dbReference>
<comment type="caution">
    <text evidence="6">The sequence shown here is derived from an EMBL/GenBank/DDBJ whole genome shotgun (WGS) entry which is preliminary data.</text>
</comment>
<proteinExistence type="predicted"/>
<evidence type="ECO:0000256" key="2">
    <source>
        <dbReference type="ARBA" id="ARBA00022723"/>
    </source>
</evidence>
<feature type="transmembrane region" description="Helical" evidence="4">
    <location>
        <begin position="21"/>
        <end position="43"/>
    </location>
</feature>
<dbReference type="AlphaFoldDB" id="A0A1F6VJT1"/>
<gene>
    <name evidence="6" type="ORF">A2W18_14270</name>
</gene>
<dbReference type="CDD" id="cd13917">
    <property type="entry name" value="CuRO_HCO_II_like_4"/>
    <property type="match status" value="1"/>
</dbReference>
<evidence type="ECO:0000256" key="3">
    <source>
        <dbReference type="ARBA" id="ARBA00023008"/>
    </source>
</evidence>
<dbReference type="GO" id="GO:0016020">
    <property type="term" value="C:membrane"/>
    <property type="evidence" value="ECO:0007669"/>
    <property type="project" value="InterPro"/>
</dbReference>
<accession>A0A1F6VJT1</accession>
<keyword evidence="3" id="KW-0186">Copper</keyword>
<dbReference type="GO" id="GO:0030313">
    <property type="term" value="C:cell envelope"/>
    <property type="evidence" value="ECO:0007669"/>
    <property type="project" value="UniProtKB-SubCell"/>
</dbReference>
<dbReference type="InterPro" id="IPR051403">
    <property type="entry name" value="NosZ/Cyto_c_oxidase_sub2"/>
</dbReference>
<dbReference type="EMBL" id="MFSP01000012">
    <property type="protein sequence ID" value="OGI69874.1"/>
    <property type="molecule type" value="Genomic_DNA"/>
</dbReference>
<dbReference type="InterPro" id="IPR008972">
    <property type="entry name" value="Cupredoxin"/>
</dbReference>
<reference evidence="6 7" key="1">
    <citation type="journal article" date="2016" name="Nat. Commun.">
        <title>Thousands of microbial genomes shed light on interconnected biogeochemical processes in an aquifer system.</title>
        <authorList>
            <person name="Anantharaman K."/>
            <person name="Brown C.T."/>
            <person name="Hug L.A."/>
            <person name="Sharon I."/>
            <person name="Castelle C.J."/>
            <person name="Probst A.J."/>
            <person name="Thomas B.C."/>
            <person name="Singh A."/>
            <person name="Wilkins M.J."/>
            <person name="Karaoz U."/>
            <person name="Brodie E.L."/>
            <person name="Williams K.H."/>
            <person name="Hubbard S.S."/>
            <person name="Banfield J.F."/>
        </authorList>
    </citation>
    <scope>NUCLEOTIDE SEQUENCE [LARGE SCALE GENOMIC DNA]</scope>
</reference>
<organism evidence="6 7">
    <name type="scientific">Candidatus Muproteobacteria bacterium RBG_16_60_9</name>
    <dbReference type="NCBI Taxonomy" id="1817755"/>
    <lineage>
        <taxon>Bacteria</taxon>
        <taxon>Pseudomonadati</taxon>
        <taxon>Pseudomonadota</taxon>
        <taxon>Candidatus Muproteobacteria</taxon>
    </lineage>
</organism>
<dbReference type="PANTHER" id="PTHR42838">
    <property type="entry name" value="CYTOCHROME C OXIDASE SUBUNIT II"/>
    <property type="match status" value="1"/>
</dbReference>
<evidence type="ECO:0000259" key="5">
    <source>
        <dbReference type="PROSITE" id="PS50857"/>
    </source>
</evidence>
<dbReference type="PANTHER" id="PTHR42838:SF2">
    <property type="entry name" value="NITROUS-OXIDE REDUCTASE"/>
    <property type="match status" value="1"/>
</dbReference>
<evidence type="ECO:0000256" key="4">
    <source>
        <dbReference type="SAM" id="Phobius"/>
    </source>
</evidence>
<sequence length="183" mass="21079">MAVTPPELRIWWKEPVAKVELTWIIVAFLWGLVMFFMMIYWHIAGNQNLSNEAYRIDAATFTKYTQAMVDKYTVAKRTTRQGGREIPIVAPPPGSDVYLIARLWEWWPILQLQKGKSYRLHLSSLDWQHGFSLQPVNINFQVHPGYELVTTITPSDNGEFSIVCNEFCGIGHHTMLGKILVVE</sequence>
<dbReference type="SUPFAM" id="SSF49503">
    <property type="entry name" value="Cupredoxins"/>
    <property type="match status" value="1"/>
</dbReference>